<feature type="transmembrane region" description="Helical" evidence="1">
    <location>
        <begin position="236"/>
        <end position="256"/>
    </location>
</feature>
<keyword evidence="4" id="KW-1185">Reference proteome</keyword>
<evidence type="ECO:0000313" key="3">
    <source>
        <dbReference type="EMBL" id="KAJ3835584.1"/>
    </source>
</evidence>
<feature type="transmembrane region" description="Helical" evidence="1">
    <location>
        <begin position="52"/>
        <end position="75"/>
    </location>
</feature>
<gene>
    <name evidence="3" type="ORF">F5878DRAFT_302773</name>
</gene>
<proteinExistence type="predicted"/>
<protein>
    <recommendedName>
        <fullName evidence="2">DUF6534 domain-containing protein</fullName>
    </recommendedName>
</protein>
<feature type="transmembrane region" description="Helical" evidence="1">
    <location>
        <begin position="209"/>
        <end position="230"/>
    </location>
</feature>
<feature type="transmembrane region" description="Helical" evidence="1">
    <location>
        <begin position="17"/>
        <end position="40"/>
    </location>
</feature>
<organism evidence="3 4">
    <name type="scientific">Lentinula raphanica</name>
    <dbReference type="NCBI Taxonomy" id="153919"/>
    <lineage>
        <taxon>Eukaryota</taxon>
        <taxon>Fungi</taxon>
        <taxon>Dikarya</taxon>
        <taxon>Basidiomycota</taxon>
        <taxon>Agaricomycotina</taxon>
        <taxon>Agaricomycetes</taxon>
        <taxon>Agaricomycetidae</taxon>
        <taxon>Agaricales</taxon>
        <taxon>Marasmiineae</taxon>
        <taxon>Omphalotaceae</taxon>
        <taxon>Lentinula</taxon>
    </lineage>
</organism>
<evidence type="ECO:0000259" key="2">
    <source>
        <dbReference type="Pfam" id="PF20152"/>
    </source>
</evidence>
<feature type="transmembrane region" description="Helical" evidence="1">
    <location>
        <begin position="167"/>
        <end position="188"/>
    </location>
</feature>
<keyword evidence="1" id="KW-0812">Transmembrane</keyword>
<feature type="transmembrane region" description="Helical" evidence="1">
    <location>
        <begin position="87"/>
        <end position="110"/>
    </location>
</feature>
<dbReference type="PANTHER" id="PTHR40465:SF1">
    <property type="entry name" value="DUF6534 DOMAIN-CONTAINING PROTEIN"/>
    <property type="match status" value="1"/>
</dbReference>
<dbReference type="Proteomes" id="UP001163846">
    <property type="component" value="Unassembled WGS sequence"/>
</dbReference>
<dbReference type="AlphaFoldDB" id="A0AA38P3G9"/>
<feature type="transmembrane region" description="Helical" evidence="1">
    <location>
        <begin position="122"/>
        <end position="147"/>
    </location>
</feature>
<reference evidence="3" key="1">
    <citation type="submission" date="2022-08" db="EMBL/GenBank/DDBJ databases">
        <authorList>
            <consortium name="DOE Joint Genome Institute"/>
            <person name="Min B."/>
            <person name="Riley R."/>
            <person name="Sierra-Patev S."/>
            <person name="Naranjo-Ortiz M."/>
            <person name="Looney B."/>
            <person name="Konkel Z."/>
            <person name="Slot J.C."/>
            <person name="Sakamoto Y."/>
            <person name="Steenwyk J.L."/>
            <person name="Rokas A."/>
            <person name="Carro J."/>
            <person name="Camarero S."/>
            <person name="Ferreira P."/>
            <person name="Molpeceres G."/>
            <person name="Ruiz-Duenas F.J."/>
            <person name="Serrano A."/>
            <person name="Henrissat B."/>
            <person name="Drula E."/>
            <person name="Hughes K.W."/>
            <person name="Mata J.L."/>
            <person name="Ishikawa N.K."/>
            <person name="Vargas-Isla R."/>
            <person name="Ushijima S."/>
            <person name="Smith C.A."/>
            <person name="Ahrendt S."/>
            <person name="Andreopoulos W."/>
            <person name="He G."/>
            <person name="Labutti K."/>
            <person name="Lipzen A."/>
            <person name="Ng V."/>
            <person name="Sandor L."/>
            <person name="Barry K."/>
            <person name="Martinez A.T."/>
            <person name="Xiao Y."/>
            <person name="Gibbons J.G."/>
            <person name="Terashima K."/>
            <person name="Hibbett D.S."/>
            <person name="Grigoriev I.V."/>
        </authorList>
    </citation>
    <scope>NUCLEOTIDE SEQUENCE</scope>
    <source>
        <strain evidence="3">TFB9207</strain>
    </source>
</reference>
<keyword evidence="1" id="KW-1133">Transmembrane helix</keyword>
<accession>A0AA38P3G9</accession>
<dbReference type="InterPro" id="IPR045339">
    <property type="entry name" value="DUF6534"/>
</dbReference>
<evidence type="ECO:0000256" key="1">
    <source>
        <dbReference type="SAM" id="Phobius"/>
    </source>
</evidence>
<comment type="caution">
    <text evidence="3">The sequence shown here is derived from an EMBL/GenBank/DDBJ whole genome shotgun (WGS) entry which is preliminary data.</text>
</comment>
<evidence type="ECO:0000313" key="4">
    <source>
        <dbReference type="Proteomes" id="UP001163846"/>
    </source>
</evidence>
<dbReference type="PANTHER" id="PTHR40465">
    <property type="entry name" value="CHROMOSOME 1, WHOLE GENOME SHOTGUN SEQUENCE"/>
    <property type="match status" value="1"/>
</dbReference>
<keyword evidence="1" id="KW-0472">Membrane</keyword>
<feature type="domain" description="DUF6534" evidence="2">
    <location>
        <begin position="175"/>
        <end position="259"/>
    </location>
</feature>
<name>A0AA38P3G9_9AGAR</name>
<sequence>MSVSIQSAIEVKDKVNWFFYGFVVSTILVGATTVQAWIYYTTNQDKWPLRTLVTALVFMDFALTFMNAEVIRFYLITNFGNVEVFTMFSPVLKVEILCSFVVIFVVNIFFASRVYKLQQAPAIVTLIVVATALGSVVAGLMLSVRLFQSGNAQLMTFYTTKAQVEMGIALVLATFSEILALTTISFSLHNSRTGYKQTDTVLKKLFTFFVSRGLVLAAAQIVGICVYFAGKHPLNWLTWNFISAKLYGITVLAMLASRSNLRKALGNSVSLSELSQSQQPTRTTRASTNVSLIQFTRREEIFYDNQLDSPVPKIALHSPTTDQFN</sequence>
<dbReference type="Pfam" id="PF20152">
    <property type="entry name" value="DUF6534"/>
    <property type="match status" value="1"/>
</dbReference>
<dbReference type="EMBL" id="MU806397">
    <property type="protein sequence ID" value="KAJ3835584.1"/>
    <property type="molecule type" value="Genomic_DNA"/>
</dbReference>